<evidence type="ECO:0000313" key="1">
    <source>
        <dbReference type="EMBL" id="OKL39521.1"/>
    </source>
</evidence>
<dbReference type="PROSITE" id="PS51257">
    <property type="entry name" value="PROKAR_LIPOPROTEIN"/>
    <property type="match status" value="1"/>
</dbReference>
<dbReference type="AlphaFoldDB" id="A0A1Q5PBF5"/>
<sequence length="116" mass="12938">MRALWPKRSRQLSSVCTSYACFSLSSVSQQTRLYGTAGHQVKQQQTGYTVAEAGAVDLPKRLKGTVDELGFGVVKSVNLLKKLTFDTVNLYQDKTVKRKIQASISWVPKERLSITD</sequence>
<proteinExistence type="predicted"/>
<dbReference type="EMBL" id="LVWA01000008">
    <property type="protein sequence ID" value="OKL39521.1"/>
    <property type="molecule type" value="Genomic_DNA"/>
</dbReference>
<comment type="caution">
    <text evidence="1">The sequence shown here is derived from an EMBL/GenBank/DDBJ whole genome shotgun (WGS) entry which is preliminary data.</text>
</comment>
<name>A0A1Q5PBF5_9BACT</name>
<accession>A0A1Q5PBF5</accession>
<organism evidence="1 2">
    <name type="scientific">Pontibacter flavimaris</name>
    <dbReference type="NCBI Taxonomy" id="1797110"/>
    <lineage>
        <taxon>Bacteria</taxon>
        <taxon>Pseudomonadati</taxon>
        <taxon>Bacteroidota</taxon>
        <taxon>Cytophagia</taxon>
        <taxon>Cytophagales</taxon>
        <taxon>Hymenobacteraceae</taxon>
        <taxon>Pontibacter</taxon>
    </lineage>
</organism>
<dbReference type="Proteomes" id="UP000186551">
    <property type="component" value="Unassembled WGS sequence"/>
</dbReference>
<keyword evidence="2" id="KW-1185">Reference proteome</keyword>
<reference evidence="1 2" key="1">
    <citation type="submission" date="2016-03" db="EMBL/GenBank/DDBJ databases">
        <title>Genome sequence of Pontibacter sp. nov., of the family cytophagaceae, isolated from marine sediment of the Yellow Sea, China.</title>
        <authorList>
            <person name="Zhang G."/>
            <person name="Zhang R."/>
        </authorList>
    </citation>
    <scope>NUCLEOTIDE SEQUENCE [LARGE SCALE GENOMIC DNA]</scope>
    <source>
        <strain evidence="1 2">S10-8</strain>
    </source>
</reference>
<evidence type="ECO:0000313" key="2">
    <source>
        <dbReference type="Proteomes" id="UP000186551"/>
    </source>
</evidence>
<protein>
    <submittedName>
        <fullName evidence="1">Uncharacterized protein</fullName>
    </submittedName>
</protein>
<gene>
    <name evidence="1" type="ORF">A3841_00800</name>
</gene>